<dbReference type="EMBL" id="JABXWD010000180">
    <property type="protein sequence ID" value="MBV6342000.1"/>
    <property type="molecule type" value="Genomic_DNA"/>
</dbReference>
<dbReference type="Pfam" id="PF13517">
    <property type="entry name" value="FG-GAP_3"/>
    <property type="match status" value="2"/>
</dbReference>
<gene>
    <name evidence="1" type="ORF">HWQ67_10420</name>
</gene>
<dbReference type="RefSeq" id="WP_218252629.1">
    <property type="nucleotide sequence ID" value="NZ_JABXWD010000180.1"/>
</dbReference>
<keyword evidence="2" id="KW-1185">Reference proteome</keyword>
<dbReference type="InterPro" id="IPR013517">
    <property type="entry name" value="FG-GAP"/>
</dbReference>
<comment type="caution">
    <text evidence="1">The sequence shown here is derived from an EMBL/GenBank/DDBJ whole genome shotgun (WGS) entry which is preliminary data.</text>
</comment>
<reference evidence="1 2" key="1">
    <citation type="journal article" date="2020" name="J Geophys Res Biogeosci">
        <title>Magnetotaxis as an Adaptation to Enable Bacterial Shuttling of Microbial Sulfur and Sulfur Cycling Across Aquatic Oxic#Anoxic Interfaces.</title>
        <authorList>
            <person name="Li J."/>
            <person name="Liu P."/>
            <person name="Wang J."/>
            <person name="Roberts A.P."/>
            <person name="Pan Y."/>
        </authorList>
    </citation>
    <scope>NUCLEOTIDE SEQUENCE [LARGE SCALE GENOMIC DNA]</scope>
    <source>
        <strain evidence="1 2">MYR-1_YQ</strain>
    </source>
</reference>
<proteinExistence type="predicted"/>
<evidence type="ECO:0000313" key="2">
    <source>
        <dbReference type="Proteomes" id="UP001196980"/>
    </source>
</evidence>
<protein>
    <submittedName>
        <fullName evidence="1">VCBS repeat-containing protein</fullName>
    </submittedName>
</protein>
<accession>A0ABS6RZC2</accession>
<name>A0ABS6RZC2_9BACT</name>
<dbReference type="Proteomes" id="UP001196980">
    <property type="component" value="Unassembled WGS sequence"/>
</dbReference>
<organism evidence="1 2">
    <name type="scientific">Candidatus Magnetobacterium casense</name>
    <dbReference type="NCBI Taxonomy" id="1455061"/>
    <lineage>
        <taxon>Bacteria</taxon>
        <taxon>Pseudomonadati</taxon>
        <taxon>Nitrospirota</taxon>
        <taxon>Thermodesulfovibrionia</taxon>
        <taxon>Thermodesulfovibrionales</taxon>
        <taxon>Candidatus Magnetobacteriaceae</taxon>
        <taxon>Candidatus Magnetobacterium</taxon>
    </lineage>
</organism>
<dbReference type="PANTHER" id="PTHR46580">
    <property type="entry name" value="SENSOR KINASE-RELATED"/>
    <property type="match status" value="1"/>
</dbReference>
<sequence>MVKHSKSLSVFSKRIVFHSAIIFLLMVITSVNSHALTFSLSKTVTVDYGGIWCIPVFDGNSIVVSSEQNGTIKVGKFDLSLSQTSTAVTVATSADTANGDTIADHKHVFQGNHHYITFSTSGSGQGGYLYLLKLDANLQRVGITTVVSNDAPTNDMFLVGDGTYVYVGKLYPGYGHKVYKYDSNLTAIGSYVIGIGTNVHANGAAAVYSNGYFYLVAPDTLAPGANDNFSRIIYDSNWNVVANKSTILADKGMLSIVSALSIEPTTGYFIIHYGRGASDGGGDLYRAVYNKSWGLVSNTLVVSGTWTRPHSVIYNNTLYVGYDTPPNLSSFSITDTSTNTAKSDFNADGYPDILWRNKTSGANQVWLMSGTSVSSTQTLTSLSDTSWKIVGTGDFNQDGNTDILWRNDTTGDIAVWYLNGTSVSSSASIASVSDANWEIAGIADFNQDGYPDILWRNKTYGYTAVWLLNNTTLSGSASLPTLSGTSWEIGGTGDFNADGYPDIIWRNNSIGANSIWLMSGTSVSSTATITSLTGTTWEIAGAADFDKDGNYDILWRNKATGANTLWLMNGTSVSSSVSLQSNTDSTWEIAGLK</sequence>
<evidence type="ECO:0000313" key="1">
    <source>
        <dbReference type="EMBL" id="MBV6342000.1"/>
    </source>
</evidence>
<dbReference type="Pfam" id="PF01839">
    <property type="entry name" value="FG-GAP"/>
    <property type="match status" value="1"/>
</dbReference>
<dbReference type="PANTHER" id="PTHR46580:SF2">
    <property type="entry name" value="MAM DOMAIN-CONTAINING PROTEIN"/>
    <property type="match status" value="1"/>
</dbReference>